<keyword evidence="2" id="KW-1185">Reference proteome</keyword>
<keyword evidence="1" id="KW-1133">Transmembrane helix</keyword>
<dbReference type="Pfam" id="PF09612">
    <property type="entry name" value="HtrL_YibB"/>
    <property type="match status" value="1"/>
</dbReference>
<dbReference type="Proteomes" id="UP000095281">
    <property type="component" value="Unplaced"/>
</dbReference>
<organism evidence="2 3">
    <name type="scientific">Meloidogyne hapla</name>
    <name type="common">Root-knot nematode worm</name>
    <dbReference type="NCBI Taxonomy" id="6305"/>
    <lineage>
        <taxon>Eukaryota</taxon>
        <taxon>Metazoa</taxon>
        <taxon>Ecdysozoa</taxon>
        <taxon>Nematoda</taxon>
        <taxon>Chromadorea</taxon>
        <taxon>Rhabditida</taxon>
        <taxon>Tylenchina</taxon>
        <taxon>Tylenchomorpha</taxon>
        <taxon>Tylenchoidea</taxon>
        <taxon>Meloidogynidae</taxon>
        <taxon>Meloidogyninae</taxon>
        <taxon>Meloidogyne</taxon>
    </lineage>
</organism>
<keyword evidence="1" id="KW-0472">Membrane</keyword>
<dbReference type="OMA" id="NNWENEW"/>
<sequence>MHPLLINNVKENFNEEKSSKYVPEINSFSNSSSFLSTNIKIKRITKNKKNLFIVLIIGFLALFGFLINLVSFKVIKSSTLKYSSSFTTKDLLNNNNSLIIRLTSPSTSSSSLTTKTTNILFPKFKLNSNNLNSFPSTFPTIKTTKTINYLLENNLTIVTALLDIGRDRWNQYGRTMTQYHEFLKYLLQLRLPMVIFVDNKSWHFVHRERSRIGLGTKTKVRRISLSQLPFFSFKSKVTKIMKDELNNWENEWNPSMRSHPESSHPEYSLLAENPFGSEFFVWLDAGYGHGDRSIFPQAWQWQPTFQKGIISLIKLTPPTDFVNRYNLQSLYRQDISVISGGFIAGDRNSIFRLHQLYYKKFIYLIEKQKIDDDQTMLVLLINEYPEFFHIFYGDWFDAFELF</sequence>
<name>A0A1I8C2L2_MELHA</name>
<reference evidence="3" key="1">
    <citation type="submission" date="2016-11" db="UniProtKB">
        <authorList>
            <consortium name="WormBaseParasite"/>
        </authorList>
    </citation>
    <scope>IDENTIFICATION</scope>
</reference>
<evidence type="ECO:0000313" key="2">
    <source>
        <dbReference type="Proteomes" id="UP000095281"/>
    </source>
</evidence>
<dbReference type="AlphaFoldDB" id="A0A1I8C2L2"/>
<dbReference type="WBParaSite" id="MhA1_Contig914.frz3.gene5">
    <property type="protein sequence ID" value="MhA1_Contig914.frz3.gene5"/>
    <property type="gene ID" value="MhA1_Contig914.frz3.gene5"/>
</dbReference>
<protein>
    <submittedName>
        <fullName evidence="3">Uncharacterized protein</fullName>
    </submittedName>
</protein>
<keyword evidence="1" id="KW-0812">Transmembrane</keyword>
<accession>A0A1I8C2L2</accession>
<dbReference type="InterPro" id="IPR011735">
    <property type="entry name" value="WlaTC/HtrL_glycosyltransf"/>
</dbReference>
<evidence type="ECO:0000256" key="1">
    <source>
        <dbReference type="SAM" id="Phobius"/>
    </source>
</evidence>
<evidence type="ECO:0000313" key="3">
    <source>
        <dbReference type="WBParaSite" id="MhA1_Contig914.frz3.gene5"/>
    </source>
</evidence>
<feature type="transmembrane region" description="Helical" evidence="1">
    <location>
        <begin position="51"/>
        <end position="72"/>
    </location>
</feature>
<proteinExistence type="predicted"/>